<sequence>MQCSFSDAGVPIFQSIFFLPHLPKHRKIEETSYGLDKEVTMKFPTRLIILTLTLLLAFSATTLAKSAGQQRAEIQKLRVQALDHLYDLTPDAHDVIGGAYGYATISATGSQIGLLGGAHGRGVAVNNRTGEQIYMKMESYQLGIGLGVKEYDLIFIFGTKRAWESFISGKFKIGGEAEASATDGYSGGSIEGADIVGKDIWVYQVTTKGLAVGAAIKGLSIYPNRKLNS</sequence>
<accession>F5RIT8</accession>
<protein>
    <recommendedName>
        <fullName evidence="1">Ysc84 actin-binding domain-containing protein</fullName>
    </recommendedName>
</protein>
<evidence type="ECO:0000313" key="2">
    <source>
        <dbReference type="EMBL" id="EGK62376.1"/>
    </source>
</evidence>
<dbReference type="EMBL" id="AFHQ01000004">
    <property type="protein sequence ID" value="EGK62376.1"/>
    <property type="molecule type" value="Genomic_DNA"/>
</dbReference>
<dbReference type="InterPro" id="IPR007461">
    <property type="entry name" value="Ysc84_actin-binding"/>
</dbReference>
<dbReference type="STRING" id="888060.HMPREF9081_0123"/>
<feature type="domain" description="Ysc84 actin-binding" evidence="1">
    <location>
        <begin position="141"/>
        <end position="228"/>
    </location>
</feature>
<dbReference type="eggNOG" id="COG2930">
    <property type="taxonomic scope" value="Bacteria"/>
</dbReference>
<dbReference type="Pfam" id="PF04366">
    <property type="entry name" value="Ysc84"/>
    <property type="match status" value="1"/>
</dbReference>
<gene>
    <name evidence="2" type="ORF">HMPREF9081_0123</name>
</gene>
<dbReference type="HOGENOM" id="CLU_113315_0_0_9"/>
<proteinExistence type="predicted"/>
<evidence type="ECO:0000259" key="1">
    <source>
        <dbReference type="Pfam" id="PF04366"/>
    </source>
</evidence>
<reference evidence="2 3" key="1">
    <citation type="submission" date="2011-04" db="EMBL/GenBank/DDBJ databases">
        <authorList>
            <person name="Muzny D."/>
            <person name="Qin X."/>
            <person name="Deng J."/>
            <person name="Jiang H."/>
            <person name="Liu Y."/>
            <person name="Qu J."/>
            <person name="Song X.-Z."/>
            <person name="Zhang L."/>
            <person name="Thornton R."/>
            <person name="Coyle M."/>
            <person name="Francisco L."/>
            <person name="Jackson L."/>
            <person name="Javaid M."/>
            <person name="Korchina V."/>
            <person name="Kovar C."/>
            <person name="Mata R."/>
            <person name="Mathew T."/>
            <person name="Ngo R."/>
            <person name="Nguyen L."/>
            <person name="Nguyen N."/>
            <person name="Okwuonu G."/>
            <person name="Ongeri F."/>
            <person name="Pham C."/>
            <person name="Simmons D."/>
            <person name="Wilczek-Boney K."/>
            <person name="Hale W."/>
            <person name="Jakkamsetti A."/>
            <person name="Pham P."/>
            <person name="Ruth R."/>
            <person name="San Lucas F."/>
            <person name="Warren J."/>
            <person name="Zhang J."/>
            <person name="Zhao Z."/>
            <person name="Zhou C."/>
            <person name="Zhu D."/>
            <person name="Lee S."/>
            <person name="Bess C."/>
            <person name="Blankenburg K."/>
            <person name="Forbes L."/>
            <person name="Fu Q."/>
            <person name="Gubbala S."/>
            <person name="Hirani K."/>
            <person name="Jayaseelan J.C."/>
            <person name="Lara F."/>
            <person name="Munidasa M."/>
            <person name="Palculict T."/>
            <person name="Patil S."/>
            <person name="Pu L.-L."/>
            <person name="Saada N."/>
            <person name="Tang L."/>
            <person name="Weissenberger G."/>
            <person name="Zhu Y."/>
            <person name="Hemphill L."/>
            <person name="Shang Y."/>
            <person name="Youmans B."/>
            <person name="Ayvaz T."/>
            <person name="Ross M."/>
            <person name="Santibanez J."/>
            <person name="Aqrawi P."/>
            <person name="Gross S."/>
            <person name="Joshi V."/>
            <person name="Fowler G."/>
            <person name="Nazareth L."/>
            <person name="Reid J."/>
            <person name="Worley K."/>
            <person name="Petrosino J."/>
            <person name="Highlander S."/>
            <person name="Gibbs R."/>
        </authorList>
    </citation>
    <scope>NUCLEOTIDE SEQUENCE [LARGE SCALE GENOMIC DNA]</scope>
    <source>
        <strain evidence="2 3">DSM 2778</strain>
    </source>
</reference>
<dbReference type="Proteomes" id="UP000004067">
    <property type="component" value="Unassembled WGS sequence"/>
</dbReference>
<name>F5RIT8_9FIRM</name>
<comment type="caution">
    <text evidence="2">The sequence shown here is derived from an EMBL/GenBank/DDBJ whole genome shotgun (WGS) entry which is preliminary data.</text>
</comment>
<keyword evidence="3" id="KW-1185">Reference proteome</keyword>
<organism evidence="2 3">
    <name type="scientific">Centipeda periodontii DSM 2778</name>
    <dbReference type="NCBI Taxonomy" id="888060"/>
    <lineage>
        <taxon>Bacteria</taxon>
        <taxon>Bacillati</taxon>
        <taxon>Bacillota</taxon>
        <taxon>Negativicutes</taxon>
        <taxon>Selenomonadales</taxon>
        <taxon>Selenomonadaceae</taxon>
        <taxon>Centipeda</taxon>
    </lineage>
</organism>
<dbReference type="AlphaFoldDB" id="F5RIT8"/>
<evidence type="ECO:0000313" key="3">
    <source>
        <dbReference type="Proteomes" id="UP000004067"/>
    </source>
</evidence>